<keyword evidence="2" id="KW-1185">Reference proteome</keyword>
<comment type="caution">
    <text evidence="1">The sequence shown here is derived from an EMBL/GenBank/DDBJ whole genome shotgun (WGS) entry which is preliminary data.</text>
</comment>
<dbReference type="RefSeq" id="WP_186892256.1">
    <property type="nucleotide sequence ID" value="NZ_JACOFU010000008.1"/>
</dbReference>
<sequence>MVPPLLVYADLMATGDARCIETAKMIYDEHVARLLAEA</sequence>
<protein>
    <submittedName>
        <fullName evidence="1">Uncharacterized protein</fullName>
    </submittedName>
</protein>
<evidence type="ECO:0000313" key="1">
    <source>
        <dbReference type="EMBL" id="MBC3833208.1"/>
    </source>
</evidence>
<gene>
    <name evidence="1" type="ORF">H8K33_16990</name>
</gene>
<dbReference type="EMBL" id="JACOFU010000008">
    <property type="protein sequence ID" value="MBC3833208.1"/>
    <property type="molecule type" value="Genomic_DNA"/>
</dbReference>
<organism evidence="1 2">
    <name type="scientific">Undibacterium amnicola</name>
    <dbReference type="NCBI Taxonomy" id="1834038"/>
    <lineage>
        <taxon>Bacteria</taxon>
        <taxon>Pseudomonadati</taxon>
        <taxon>Pseudomonadota</taxon>
        <taxon>Betaproteobacteria</taxon>
        <taxon>Burkholderiales</taxon>
        <taxon>Oxalobacteraceae</taxon>
        <taxon>Undibacterium</taxon>
    </lineage>
</organism>
<proteinExistence type="predicted"/>
<accession>A0ABR6XV18</accession>
<name>A0ABR6XV18_9BURK</name>
<dbReference type="InterPro" id="IPR019238">
    <property type="entry name" value="AbiEi_2"/>
</dbReference>
<dbReference type="Proteomes" id="UP000643610">
    <property type="component" value="Unassembled WGS sequence"/>
</dbReference>
<dbReference type="Pfam" id="PF09952">
    <property type="entry name" value="AbiEi_2"/>
    <property type="match status" value="1"/>
</dbReference>
<reference evidence="1 2" key="1">
    <citation type="submission" date="2020-08" db="EMBL/GenBank/DDBJ databases">
        <title>Novel species isolated from subtropical streams in China.</title>
        <authorList>
            <person name="Lu H."/>
        </authorList>
    </citation>
    <scope>NUCLEOTIDE SEQUENCE [LARGE SCALE GENOMIC DNA]</scope>
    <source>
        <strain evidence="1 2">KCTC 52442</strain>
    </source>
</reference>
<evidence type="ECO:0000313" key="2">
    <source>
        <dbReference type="Proteomes" id="UP000643610"/>
    </source>
</evidence>